<dbReference type="Gene3D" id="1.10.287.1060">
    <property type="entry name" value="ESAT-6-like"/>
    <property type="match status" value="1"/>
</dbReference>
<evidence type="ECO:0000256" key="1">
    <source>
        <dbReference type="SAM" id="MobiDB-lite"/>
    </source>
</evidence>
<dbReference type="EMBL" id="JACHWU010000003">
    <property type="protein sequence ID" value="MBB3051614.1"/>
    <property type="molecule type" value="Genomic_DNA"/>
</dbReference>
<keyword evidence="4" id="KW-1185">Reference proteome</keyword>
<evidence type="ECO:0000313" key="4">
    <source>
        <dbReference type="Proteomes" id="UP000550714"/>
    </source>
</evidence>
<sequence length="524" mass="52908">MSEDYRPGDFWHNPQETLGKEDMLAGAGIMDSANTLAVGVDKKNDVAIGLGSVGLALDTLGLAIDPVGSLVSAAIGWLIEHLTPFRVPLDMLMGDPIGINSAKDAIDAERKKLTDWAEDHKKALEELRKSWRGAAADAFSRDMEGLAAHLDSLGKYVDSASQQMGIAGGLVGAFRGVIRDIIAGVLGGIIAGAFAAAAAMPFTFGASIPIFIGTVAATVGITMTKIGVQITKLTQKLTAARTNIDETGKLGDDAARAFADGAGGGPKPTPGGGNGSGSSGDAGGPGGNTPGSSADTSGGGAGGPGAAVGDAGADASPKPDLTIDTDVPKPATGGSPSSGATEYFTPDTSPRPGGESPAGSGSEAPSPVSNGDNGSVSSVLDGGGRPGDNGGNANAGPGGNGGEPHGNGDTPGGEKSVGPRHEPLSDKMVRYAKENLDSEIAEKLPHIRPAEHRIIHEKFDSYVNMGKPDLTRVFGEHGAARFESIVKTLTDPGYGARGSLSKSGIEFIKAMGSVHEEVNMNDEK</sequence>
<feature type="transmembrane region" description="Helical" evidence="2">
    <location>
        <begin position="208"/>
        <end position="228"/>
    </location>
</feature>
<dbReference type="RefSeq" id="WP_183654115.1">
    <property type="nucleotide sequence ID" value="NZ_JACHWU010000003.1"/>
</dbReference>
<gene>
    <name evidence="3" type="ORF">FHS23_002643</name>
</gene>
<feature type="transmembrane region" description="Helical" evidence="2">
    <location>
        <begin position="181"/>
        <end position="202"/>
    </location>
</feature>
<proteinExistence type="predicted"/>
<name>A0A839S2S9_9PSEU</name>
<feature type="region of interest" description="Disordered" evidence="1">
    <location>
        <begin position="255"/>
        <end position="424"/>
    </location>
</feature>
<keyword evidence="2" id="KW-0472">Membrane</keyword>
<feature type="compositionally biased region" description="Low complexity" evidence="1">
    <location>
        <begin position="307"/>
        <end position="316"/>
    </location>
</feature>
<reference evidence="3 4" key="1">
    <citation type="submission" date="2020-08" db="EMBL/GenBank/DDBJ databases">
        <title>Genomic Encyclopedia of Type Strains, Phase III (KMG-III): the genomes of soil and plant-associated and newly described type strains.</title>
        <authorList>
            <person name="Whitman W."/>
        </authorList>
    </citation>
    <scope>NUCLEOTIDE SEQUENCE [LARGE SCALE GENOMIC DNA]</scope>
    <source>
        <strain evidence="3 4">CECT 8577</strain>
    </source>
</reference>
<feature type="compositionally biased region" description="Gly residues" evidence="1">
    <location>
        <begin position="261"/>
        <end position="289"/>
    </location>
</feature>
<keyword evidence="2" id="KW-1133">Transmembrane helix</keyword>
<organism evidence="3 4">
    <name type="scientific">Prauserella isguenensis</name>
    <dbReference type="NCBI Taxonomy" id="1470180"/>
    <lineage>
        <taxon>Bacteria</taxon>
        <taxon>Bacillati</taxon>
        <taxon>Actinomycetota</taxon>
        <taxon>Actinomycetes</taxon>
        <taxon>Pseudonocardiales</taxon>
        <taxon>Pseudonocardiaceae</taxon>
        <taxon>Prauserella</taxon>
    </lineage>
</organism>
<dbReference type="SUPFAM" id="SSF140453">
    <property type="entry name" value="EsxAB dimer-like"/>
    <property type="match status" value="1"/>
</dbReference>
<dbReference type="Proteomes" id="UP000550714">
    <property type="component" value="Unassembled WGS sequence"/>
</dbReference>
<feature type="compositionally biased region" description="Gly residues" evidence="1">
    <location>
        <begin position="396"/>
        <end position="411"/>
    </location>
</feature>
<feature type="compositionally biased region" description="Low complexity" evidence="1">
    <location>
        <begin position="352"/>
        <end position="379"/>
    </location>
</feature>
<comment type="caution">
    <text evidence="3">The sequence shown here is derived from an EMBL/GenBank/DDBJ whole genome shotgun (WGS) entry which is preliminary data.</text>
</comment>
<dbReference type="InterPro" id="IPR036689">
    <property type="entry name" value="ESAT-6-like_sf"/>
</dbReference>
<dbReference type="AlphaFoldDB" id="A0A839S2S9"/>
<keyword evidence="2" id="KW-0812">Transmembrane</keyword>
<feature type="compositionally biased region" description="Gly residues" evidence="1">
    <location>
        <begin position="297"/>
        <end position="306"/>
    </location>
</feature>
<evidence type="ECO:0000256" key="2">
    <source>
        <dbReference type="SAM" id="Phobius"/>
    </source>
</evidence>
<protein>
    <submittedName>
        <fullName evidence="3">Uncharacterized protein YukE</fullName>
    </submittedName>
</protein>
<evidence type="ECO:0000313" key="3">
    <source>
        <dbReference type="EMBL" id="MBB3051614.1"/>
    </source>
</evidence>
<feature type="compositionally biased region" description="Gly residues" evidence="1">
    <location>
        <begin position="381"/>
        <end position="390"/>
    </location>
</feature>
<accession>A0A839S2S9</accession>